<dbReference type="AlphaFoldDB" id="A0A9D4HJH1"/>
<name>A0A9D4HJH1_DREPO</name>
<dbReference type="InterPro" id="IPR007110">
    <property type="entry name" value="Ig-like_dom"/>
</dbReference>
<proteinExistence type="predicted"/>
<keyword evidence="2" id="KW-0732">Signal</keyword>
<dbReference type="InterPro" id="IPR003599">
    <property type="entry name" value="Ig_sub"/>
</dbReference>
<dbReference type="SMART" id="SM00409">
    <property type="entry name" value="IG"/>
    <property type="match status" value="1"/>
</dbReference>
<evidence type="ECO:0000256" key="2">
    <source>
        <dbReference type="SAM" id="SignalP"/>
    </source>
</evidence>
<protein>
    <recommendedName>
        <fullName evidence="3">Ig-like domain-containing protein</fullName>
    </recommendedName>
</protein>
<sequence>MESFKAVLGLVTCIVAVSLVHGASVSVSRNITTKPTPEPPSSGPRVDITLECIGSSSDLSYYIKNQVNWDFKDSNGVVHPITQSFYAATGATASYADSNFKAGRFEFKYETNKMTGFYQFILLIKGVKYSDDGEYTCTLIAENKTVADKKTLKVTVVHPVDSVMLTLYDSMNNNKLYTSNAPVTDSTEAIPIKPGSFRVECQAKGSNPAPKVDIRFDGASIAMSDTGDKSVVSGRPSYSKTLSVTQDVAAKDMDQLFSCDANIAGNHYVTKVASIKVRAIIDTPDFLCDNLTRSVGDNHVEVKCILLSESELACDKVTWEIAEENFVMHVDDRHQDPERKYGILELTCTPINSTSLSTSLIVHQAADPHFATVFYVIYDGGPKDFKHAVIINKQAGRRRTSISRKRNEPPSDVDYPVTPLVKDDQLFCQSLGTGLDGVVVSRSSSDLMTHTMHTGDIDHGTTGSMSDHMAAAILRSLSGDVTGHNMTGRSPVMSPVMSPVRSSH</sequence>
<dbReference type="Gene3D" id="2.60.40.10">
    <property type="entry name" value="Immunoglobulins"/>
    <property type="match status" value="1"/>
</dbReference>
<dbReference type="EMBL" id="JAIWYP010000013">
    <property type="protein sequence ID" value="KAH3719718.1"/>
    <property type="molecule type" value="Genomic_DNA"/>
</dbReference>
<dbReference type="InterPro" id="IPR036179">
    <property type="entry name" value="Ig-like_dom_sf"/>
</dbReference>
<dbReference type="PROSITE" id="PS50835">
    <property type="entry name" value="IG_LIKE"/>
    <property type="match status" value="1"/>
</dbReference>
<dbReference type="InterPro" id="IPR013783">
    <property type="entry name" value="Ig-like_fold"/>
</dbReference>
<evidence type="ECO:0000259" key="3">
    <source>
        <dbReference type="PROSITE" id="PS50835"/>
    </source>
</evidence>
<accession>A0A9D4HJH1</accession>
<feature type="domain" description="Ig-like" evidence="3">
    <location>
        <begin position="29"/>
        <end position="147"/>
    </location>
</feature>
<dbReference type="SUPFAM" id="SSF48726">
    <property type="entry name" value="Immunoglobulin"/>
    <property type="match status" value="1"/>
</dbReference>
<reference evidence="4" key="2">
    <citation type="submission" date="2020-11" db="EMBL/GenBank/DDBJ databases">
        <authorList>
            <person name="McCartney M.A."/>
            <person name="Auch B."/>
            <person name="Kono T."/>
            <person name="Mallez S."/>
            <person name="Becker A."/>
            <person name="Gohl D.M."/>
            <person name="Silverstein K.A.T."/>
            <person name="Koren S."/>
            <person name="Bechman K.B."/>
            <person name="Herman A."/>
            <person name="Abrahante J.E."/>
            <person name="Garbe J."/>
        </authorList>
    </citation>
    <scope>NUCLEOTIDE SEQUENCE</scope>
    <source>
        <strain evidence="4">Duluth1</strain>
        <tissue evidence="4">Whole animal</tissue>
    </source>
</reference>
<evidence type="ECO:0000256" key="1">
    <source>
        <dbReference type="SAM" id="MobiDB-lite"/>
    </source>
</evidence>
<reference evidence="4" key="1">
    <citation type="journal article" date="2019" name="bioRxiv">
        <title>The Genome of the Zebra Mussel, Dreissena polymorpha: A Resource for Invasive Species Research.</title>
        <authorList>
            <person name="McCartney M.A."/>
            <person name="Auch B."/>
            <person name="Kono T."/>
            <person name="Mallez S."/>
            <person name="Zhang Y."/>
            <person name="Obille A."/>
            <person name="Becker A."/>
            <person name="Abrahante J.E."/>
            <person name="Garbe J."/>
            <person name="Badalamenti J.P."/>
            <person name="Herman A."/>
            <person name="Mangelson H."/>
            <person name="Liachko I."/>
            <person name="Sullivan S."/>
            <person name="Sone E.D."/>
            <person name="Koren S."/>
            <person name="Silverstein K.A.T."/>
            <person name="Beckman K.B."/>
            <person name="Gohl D.M."/>
        </authorList>
    </citation>
    <scope>NUCLEOTIDE SEQUENCE</scope>
    <source>
        <strain evidence="4">Duluth1</strain>
        <tissue evidence="4">Whole animal</tissue>
    </source>
</reference>
<dbReference type="Proteomes" id="UP000828390">
    <property type="component" value="Unassembled WGS sequence"/>
</dbReference>
<comment type="caution">
    <text evidence="4">The sequence shown here is derived from an EMBL/GenBank/DDBJ whole genome shotgun (WGS) entry which is preliminary data.</text>
</comment>
<feature type="region of interest" description="Disordered" evidence="1">
    <location>
        <begin position="396"/>
        <end position="416"/>
    </location>
</feature>
<feature type="chain" id="PRO_5039349905" description="Ig-like domain-containing protein" evidence="2">
    <location>
        <begin position="23"/>
        <end position="504"/>
    </location>
</feature>
<keyword evidence="5" id="KW-1185">Reference proteome</keyword>
<feature type="signal peptide" evidence="2">
    <location>
        <begin position="1"/>
        <end position="22"/>
    </location>
</feature>
<evidence type="ECO:0000313" key="5">
    <source>
        <dbReference type="Proteomes" id="UP000828390"/>
    </source>
</evidence>
<gene>
    <name evidence="4" type="ORF">DPMN_062585</name>
</gene>
<evidence type="ECO:0000313" key="4">
    <source>
        <dbReference type="EMBL" id="KAH3719718.1"/>
    </source>
</evidence>
<organism evidence="4 5">
    <name type="scientific">Dreissena polymorpha</name>
    <name type="common">Zebra mussel</name>
    <name type="synonym">Mytilus polymorpha</name>
    <dbReference type="NCBI Taxonomy" id="45954"/>
    <lineage>
        <taxon>Eukaryota</taxon>
        <taxon>Metazoa</taxon>
        <taxon>Spiralia</taxon>
        <taxon>Lophotrochozoa</taxon>
        <taxon>Mollusca</taxon>
        <taxon>Bivalvia</taxon>
        <taxon>Autobranchia</taxon>
        <taxon>Heteroconchia</taxon>
        <taxon>Euheterodonta</taxon>
        <taxon>Imparidentia</taxon>
        <taxon>Neoheterodontei</taxon>
        <taxon>Myida</taxon>
        <taxon>Dreissenoidea</taxon>
        <taxon>Dreissenidae</taxon>
        <taxon>Dreissena</taxon>
    </lineage>
</organism>